<dbReference type="InterPro" id="IPR051798">
    <property type="entry name" value="Class-II_PLP-Dep_Aminotrans"/>
</dbReference>
<dbReference type="SUPFAM" id="SSF53383">
    <property type="entry name" value="PLP-dependent transferases"/>
    <property type="match status" value="1"/>
</dbReference>
<dbReference type="AlphaFoldDB" id="A0AA42CAA4"/>
<dbReference type="Proteomes" id="UP001163821">
    <property type="component" value="Unassembled WGS sequence"/>
</dbReference>
<accession>A0AA42CAA4</accession>
<name>A0AA42CAA4_9BACT</name>
<dbReference type="EMBL" id="JAPAAF010000013">
    <property type="protein sequence ID" value="MCW0483230.1"/>
    <property type="molecule type" value="Genomic_DNA"/>
</dbReference>
<protein>
    <recommendedName>
        <fullName evidence="2">cysteine-S-conjugate beta-lyase</fullName>
        <ecNumber evidence="2">4.4.1.13</ecNumber>
    </recommendedName>
</protein>
<dbReference type="PANTHER" id="PTHR43525:SF1">
    <property type="entry name" value="PROTEIN MALY"/>
    <property type="match status" value="1"/>
</dbReference>
<evidence type="ECO:0000256" key="1">
    <source>
        <dbReference type="ARBA" id="ARBA00001933"/>
    </source>
</evidence>
<dbReference type="NCBIfam" id="TIGR04350">
    <property type="entry name" value="C_S_lyase_PatB"/>
    <property type="match status" value="1"/>
</dbReference>
<dbReference type="RefSeq" id="WP_282591832.1">
    <property type="nucleotide sequence ID" value="NZ_JAPAAF010000013.1"/>
</dbReference>
<evidence type="ECO:0000256" key="4">
    <source>
        <dbReference type="ARBA" id="ARBA00023239"/>
    </source>
</evidence>
<keyword evidence="3" id="KW-0663">Pyridoxal phosphate</keyword>
<feature type="domain" description="Aminotransferase class I/classII large" evidence="6">
    <location>
        <begin position="30"/>
        <end position="381"/>
    </location>
</feature>
<dbReference type="EC" id="4.4.1.13" evidence="2"/>
<dbReference type="InterPro" id="IPR015424">
    <property type="entry name" value="PyrdxlP-dep_Trfase"/>
</dbReference>
<dbReference type="Gene3D" id="3.90.1150.10">
    <property type="entry name" value="Aspartate Aminotransferase, domain 1"/>
    <property type="match status" value="1"/>
</dbReference>
<dbReference type="InterPro" id="IPR027619">
    <property type="entry name" value="C-S_lyase_PatB-like"/>
</dbReference>
<dbReference type="InterPro" id="IPR015421">
    <property type="entry name" value="PyrdxlP-dep_Trfase_major"/>
</dbReference>
<dbReference type="GO" id="GO:0047804">
    <property type="term" value="F:cysteine-S-conjugate beta-lyase activity"/>
    <property type="evidence" value="ECO:0007669"/>
    <property type="project" value="UniProtKB-EC"/>
</dbReference>
<evidence type="ECO:0000256" key="3">
    <source>
        <dbReference type="ARBA" id="ARBA00022898"/>
    </source>
</evidence>
<keyword evidence="4 7" id="KW-0456">Lyase</keyword>
<evidence type="ECO:0000313" key="7">
    <source>
        <dbReference type="EMBL" id="MCW0483230.1"/>
    </source>
</evidence>
<evidence type="ECO:0000256" key="5">
    <source>
        <dbReference type="ARBA" id="ARBA00037974"/>
    </source>
</evidence>
<evidence type="ECO:0000259" key="6">
    <source>
        <dbReference type="Pfam" id="PF00155"/>
    </source>
</evidence>
<dbReference type="Gene3D" id="3.40.640.10">
    <property type="entry name" value="Type I PLP-dependent aspartate aminotransferase-like (Major domain)"/>
    <property type="match status" value="1"/>
</dbReference>
<organism evidence="7 8">
    <name type="scientific">Gaoshiqia sediminis</name>
    <dbReference type="NCBI Taxonomy" id="2986998"/>
    <lineage>
        <taxon>Bacteria</taxon>
        <taxon>Pseudomonadati</taxon>
        <taxon>Bacteroidota</taxon>
        <taxon>Bacteroidia</taxon>
        <taxon>Marinilabiliales</taxon>
        <taxon>Prolixibacteraceae</taxon>
        <taxon>Gaoshiqia</taxon>
    </lineage>
</organism>
<reference evidence="7" key="1">
    <citation type="submission" date="2022-10" db="EMBL/GenBank/DDBJ databases">
        <title>Gaoshiqiia sediminis gen. nov., sp. nov., isolated from coastal sediment.</title>
        <authorList>
            <person name="Yu W.X."/>
            <person name="Mu D.S."/>
            <person name="Du J.Z."/>
            <person name="Liang Y.Q."/>
        </authorList>
    </citation>
    <scope>NUCLEOTIDE SEQUENCE</scope>
    <source>
        <strain evidence="7">A06</strain>
    </source>
</reference>
<proteinExistence type="inferred from homology"/>
<dbReference type="InterPro" id="IPR015422">
    <property type="entry name" value="PyrdxlP-dep_Trfase_small"/>
</dbReference>
<comment type="similarity">
    <text evidence="5">Belongs to the class-II pyridoxal-phosphate-dependent aminotransferase family. MalY/PatB cystathionine beta-lyase subfamily.</text>
</comment>
<dbReference type="InterPro" id="IPR004839">
    <property type="entry name" value="Aminotransferase_I/II_large"/>
</dbReference>
<comment type="cofactor">
    <cofactor evidence="1">
        <name>pyridoxal 5'-phosphate</name>
        <dbReference type="ChEBI" id="CHEBI:597326"/>
    </cofactor>
</comment>
<dbReference type="PANTHER" id="PTHR43525">
    <property type="entry name" value="PROTEIN MALY"/>
    <property type="match status" value="1"/>
</dbReference>
<sequence>MKYNFDEQVPREGTNSLKYDARLNFFGKEDVLPLWVADMDFKTPDFIINAIKERLNHEILGYTFRPDSYYEAIIHWMKERHGWTVEKEWISFSPGVVAGLTLAIETFSNPGDEVVVQPPVYFPFFDSVKSTGRQLLENPLTLVDGRYTFDLDDLERKITPKTKLLLLCNPQNPGGMVWTKGELTALASLCMKHKILIISDEIHSDLIFEGHKHIPLPTLSDEIAQNCVVCMAPSKTFNVAGLTTSFVIIPNKRHFARYERTLRIPHLHMGNIFGTVALEAAYKHGADWVDQLVVYLEENYRFLETWLKENLPQVVPMKPEATYLAWLDFSALVMADDELNSKLLEAGVGMNRGVQFGTGGAGYMRINLGCTRAMLQQALERMVVLKEEK</sequence>
<evidence type="ECO:0000256" key="2">
    <source>
        <dbReference type="ARBA" id="ARBA00012224"/>
    </source>
</evidence>
<gene>
    <name evidence="7" type="ORF">N2K84_10845</name>
</gene>
<comment type="caution">
    <text evidence="7">The sequence shown here is derived from an EMBL/GenBank/DDBJ whole genome shotgun (WGS) entry which is preliminary data.</text>
</comment>
<keyword evidence="8" id="KW-1185">Reference proteome</keyword>
<evidence type="ECO:0000313" key="8">
    <source>
        <dbReference type="Proteomes" id="UP001163821"/>
    </source>
</evidence>
<dbReference type="GO" id="GO:0030170">
    <property type="term" value="F:pyridoxal phosphate binding"/>
    <property type="evidence" value="ECO:0007669"/>
    <property type="project" value="InterPro"/>
</dbReference>
<dbReference type="Pfam" id="PF00155">
    <property type="entry name" value="Aminotran_1_2"/>
    <property type="match status" value="1"/>
</dbReference>
<dbReference type="CDD" id="cd00609">
    <property type="entry name" value="AAT_like"/>
    <property type="match status" value="1"/>
</dbReference>